<evidence type="ECO:0000256" key="4">
    <source>
        <dbReference type="RuleBase" id="RU003476"/>
    </source>
</evidence>
<dbReference type="PANTHER" id="PTHR43046">
    <property type="entry name" value="GDP-MANNOSE MANNOSYL HYDROLASE"/>
    <property type="match status" value="1"/>
</dbReference>
<dbReference type="Gene3D" id="3.90.79.10">
    <property type="entry name" value="Nucleoside Triphosphate Pyrophosphohydrolase"/>
    <property type="match status" value="1"/>
</dbReference>
<dbReference type="InterPro" id="IPR020476">
    <property type="entry name" value="Nudix_hydrolase"/>
</dbReference>
<keyword evidence="7" id="KW-1185">Reference proteome</keyword>
<dbReference type="Pfam" id="PF00293">
    <property type="entry name" value="NUDIX"/>
    <property type="match status" value="1"/>
</dbReference>
<dbReference type="AlphaFoldDB" id="A0A7G6X9F0"/>
<reference evidence="7" key="1">
    <citation type="submission" date="2019-09" db="EMBL/GenBank/DDBJ databases">
        <title>Antimicrobial potential of Antarctic Bacteria.</title>
        <authorList>
            <person name="Benaud N."/>
            <person name="Edwards R.J."/>
            <person name="Ferrari B.C."/>
        </authorList>
    </citation>
    <scope>NUCLEOTIDE SEQUENCE [LARGE SCALE GENOMIC DNA]</scope>
    <source>
        <strain evidence="7">SPB151</strain>
    </source>
</reference>
<evidence type="ECO:0000259" key="5">
    <source>
        <dbReference type="PROSITE" id="PS51462"/>
    </source>
</evidence>
<comment type="cofactor">
    <cofactor evidence="1">
        <name>Mg(2+)</name>
        <dbReference type="ChEBI" id="CHEBI:18420"/>
    </cofactor>
</comment>
<evidence type="ECO:0000256" key="1">
    <source>
        <dbReference type="ARBA" id="ARBA00001946"/>
    </source>
</evidence>
<evidence type="ECO:0000256" key="2">
    <source>
        <dbReference type="ARBA" id="ARBA00005582"/>
    </source>
</evidence>
<dbReference type="PRINTS" id="PR00502">
    <property type="entry name" value="NUDIXFAMILY"/>
</dbReference>
<dbReference type="PROSITE" id="PS00893">
    <property type="entry name" value="NUDIX_BOX"/>
    <property type="match status" value="1"/>
</dbReference>
<dbReference type="PROSITE" id="PS51462">
    <property type="entry name" value="NUDIX"/>
    <property type="match status" value="1"/>
</dbReference>
<dbReference type="InterPro" id="IPR000086">
    <property type="entry name" value="NUDIX_hydrolase_dom"/>
</dbReference>
<dbReference type="InterPro" id="IPR015797">
    <property type="entry name" value="NUDIX_hydrolase-like_dom_sf"/>
</dbReference>
<dbReference type="InterPro" id="IPR020084">
    <property type="entry name" value="NUDIX_hydrolase_CS"/>
</dbReference>
<feature type="domain" description="Nudix hydrolase" evidence="5">
    <location>
        <begin position="1"/>
        <end position="118"/>
    </location>
</feature>
<dbReference type="CDD" id="cd02883">
    <property type="entry name" value="NUDIX_Hydrolase"/>
    <property type="match status" value="1"/>
</dbReference>
<dbReference type="Proteomes" id="UP000515563">
    <property type="component" value="Chromosome"/>
</dbReference>
<dbReference type="PANTHER" id="PTHR43046:SF14">
    <property type="entry name" value="MUTT_NUDIX FAMILY PROTEIN"/>
    <property type="match status" value="1"/>
</dbReference>
<dbReference type="GO" id="GO:0016787">
    <property type="term" value="F:hydrolase activity"/>
    <property type="evidence" value="ECO:0007669"/>
    <property type="project" value="UniProtKB-KW"/>
</dbReference>
<organism evidence="6 7">
    <name type="scientific">Kribbella qitaiheensis</name>
    <dbReference type="NCBI Taxonomy" id="1544730"/>
    <lineage>
        <taxon>Bacteria</taxon>
        <taxon>Bacillati</taxon>
        <taxon>Actinomycetota</taxon>
        <taxon>Actinomycetes</taxon>
        <taxon>Propionibacteriales</taxon>
        <taxon>Kribbellaceae</taxon>
        <taxon>Kribbella</taxon>
    </lineage>
</organism>
<evidence type="ECO:0000313" key="6">
    <source>
        <dbReference type="EMBL" id="QNE22865.1"/>
    </source>
</evidence>
<proteinExistence type="inferred from homology"/>
<keyword evidence="3 4" id="KW-0378">Hydrolase</keyword>
<protein>
    <submittedName>
        <fullName evidence="6">NUDIX hydrolase</fullName>
    </submittedName>
</protein>
<reference evidence="6 7" key="2">
    <citation type="journal article" date="2020" name="Microbiol. Resour. Announc.">
        <title>Antarctic desert soil bacteria exhibit high novel natural product potential, evaluated through long-read genome sequencing and comparative genomics.</title>
        <authorList>
            <person name="Benaud N."/>
            <person name="Edwards R.J."/>
            <person name="Amos T.G."/>
            <person name="D'Agostino P.M."/>
            <person name="Gutierrez-Chavez C."/>
            <person name="Montgomery K."/>
            <person name="Nicetic I."/>
            <person name="Ferrari B.C."/>
        </authorList>
    </citation>
    <scope>NUCLEOTIDE SEQUENCE [LARGE SCALE GENOMIC DNA]</scope>
    <source>
        <strain evidence="6 7">SPB151</strain>
    </source>
</reference>
<dbReference type="SUPFAM" id="SSF55811">
    <property type="entry name" value="Nudix"/>
    <property type="match status" value="1"/>
</dbReference>
<comment type="similarity">
    <text evidence="2 4">Belongs to the Nudix hydrolase family.</text>
</comment>
<evidence type="ECO:0000256" key="3">
    <source>
        <dbReference type="ARBA" id="ARBA00022801"/>
    </source>
</evidence>
<evidence type="ECO:0000313" key="7">
    <source>
        <dbReference type="Proteomes" id="UP000515563"/>
    </source>
</evidence>
<gene>
    <name evidence="6" type="ORF">F1D05_10365</name>
</gene>
<dbReference type="KEGG" id="kqi:F1D05_10365"/>
<sequence length="135" mass="14870">MGVSAVTIDDQGRALVIQRRDNGRWEAPGGFLELAETIEDGARREVLEETGLVVELQNLTGIYKNMTLGVINFVFRARAISGQPTTGPETKDTRWVTRDEVAGLIPIEAFAIRTLDALDNPAAPRIRHHDGVHLL</sequence>
<name>A0A7G6X9F0_9ACTN</name>
<dbReference type="EMBL" id="CP043661">
    <property type="protein sequence ID" value="QNE22865.1"/>
    <property type="molecule type" value="Genomic_DNA"/>
</dbReference>
<accession>A0A7G6X9F0</accession>